<evidence type="ECO:0000256" key="1">
    <source>
        <dbReference type="ARBA" id="ARBA00006484"/>
    </source>
</evidence>
<dbReference type="GO" id="GO:0016616">
    <property type="term" value="F:oxidoreductase activity, acting on the CH-OH group of donors, NAD or NADP as acceptor"/>
    <property type="evidence" value="ECO:0007669"/>
    <property type="project" value="UniProtKB-ARBA"/>
</dbReference>
<dbReference type="NCBIfam" id="NF005559">
    <property type="entry name" value="PRK07231.1"/>
    <property type="match status" value="1"/>
</dbReference>
<accession>A0AAV3U684</accession>
<dbReference type="Gene3D" id="3.40.50.720">
    <property type="entry name" value="NAD(P)-binding Rossmann-like Domain"/>
    <property type="match status" value="1"/>
</dbReference>
<keyword evidence="4" id="KW-1185">Reference proteome</keyword>
<dbReference type="SMART" id="SM00822">
    <property type="entry name" value="PKS_KR"/>
    <property type="match status" value="1"/>
</dbReference>
<feature type="domain" description="Ketoreductase" evidence="2">
    <location>
        <begin position="7"/>
        <end position="187"/>
    </location>
</feature>
<dbReference type="GO" id="GO:0030497">
    <property type="term" value="P:fatty acid elongation"/>
    <property type="evidence" value="ECO:0007669"/>
    <property type="project" value="TreeGrafter"/>
</dbReference>
<comment type="similarity">
    <text evidence="1">Belongs to the short-chain dehydrogenases/reductases (SDR) family.</text>
</comment>
<dbReference type="InterPro" id="IPR020904">
    <property type="entry name" value="Sc_DH/Rdtase_CS"/>
</dbReference>
<dbReference type="AlphaFoldDB" id="A0AAV3U684"/>
<proteinExistence type="inferred from homology"/>
<sequence>MGLLTGKVALITGGGGGIGRGIARRFAREGACVVVAEIDSKAGAQVADELSALGGEGLFIKTDVTDKTSLLGAVDAAVEAFGGVDILVNNAFVPTPNVLFEEKTDEMLEQTLTSTIKASWWAMQACLPHMRQRGGGKIINFFSIDVDIGAWLHADYNTAKAGIIGLTRSAAAEWGRFNITVNAIAPTAMGATFHKMAAENPEFKERAAAMRPLGRCGDPEEDIGPAALFLASDLSRYVTGETLHVDGGLHLPGYNSRPQGTPIIDV</sequence>
<dbReference type="PANTHER" id="PTHR42760">
    <property type="entry name" value="SHORT-CHAIN DEHYDROGENASES/REDUCTASES FAMILY MEMBER"/>
    <property type="match status" value="1"/>
</dbReference>
<gene>
    <name evidence="3" type="ORF">GCM10025791_36190</name>
</gene>
<evidence type="ECO:0000259" key="2">
    <source>
        <dbReference type="SMART" id="SM00822"/>
    </source>
</evidence>
<dbReference type="InterPro" id="IPR057326">
    <property type="entry name" value="KR_dom"/>
</dbReference>
<protein>
    <submittedName>
        <fullName evidence="3">SDR family oxidoreductase</fullName>
    </submittedName>
</protein>
<comment type="caution">
    <text evidence="3">The sequence shown here is derived from an EMBL/GenBank/DDBJ whole genome shotgun (WGS) entry which is preliminary data.</text>
</comment>
<dbReference type="FunFam" id="3.40.50.720:FF:000084">
    <property type="entry name" value="Short-chain dehydrogenase reductase"/>
    <property type="match status" value="1"/>
</dbReference>
<dbReference type="RefSeq" id="WP_345425761.1">
    <property type="nucleotide sequence ID" value="NZ_AP031496.1"/>
</dbReference>
<evidence type="ECO:0000313" key="3">
    <source>
        <dbReference type="EMBL" id="GAA4952293.1"/>
    </source>
</evidence>
<dbReference type="Pfam" id="PF13561">
    <property type="entry name" value="adh_short_C2"/>
    <property type="match status" value="1"/>
</dbReference>
<dbReference type="PROSITE" id="PS00061">
    <property type="entry name" value="ADH_SHORT"/>
    <property type="match status" value="1"/>
</dbReference>
<dbReference type="PRINTS" id="PR00080">
    <property type="entry name" value="SDRFAMILY"/>
</dbReference>
<evidence type="ECO:0000313" key="4">
    <source>
        <dbReference type="Proteomes" id="UP001409585"/>
    </source>
</evidence>
<dbReference type="InterPro" id="IPR002347">
    <property type="entry name" value="SDR_fam"/>
</dbReference>
<organism evidence="3 4">
    <name type="scientific">Halioxenophilus aromaticivorans</name>
    <dbReference type="NCBI Taxonomy" id="1306992"/>
    <lineage>
        <taxon>Bacteria</taxon>
        <taxon>Pseudomonadati</taxon>
        <taxon>Pseudomonadota</taxon>
        <taxon>Gammaproteobacteria</taxon>
        <taxon>Alteromonadales</taxon>
        <taxon>Alteromonadaceae</taxon>
        <taxon>Halioxenophilus</taxon>
    </lineage>
</organism>
<reference evidence="4" key="1">
    <citation type="journal article" date="2019" name="Int. J. Syst. Evol. Microbiol.">
        <title>The Global Catalogue of Microorganisms (GCM) 10K type strain sequencing project: providing services to taxonomists for standard genome sequencing and annotation.</title>
        <authorList>
            <consortium name="The Broad Institute Genomics Platform"/>
            <consortium name="The Broad Institute Genome Sequencing Center for Infectious Disease"/>
            <person name="Wu L."/>
            <person name="Ma J."/>
        </authorList>
    </citation>
    <scope>NUCLEOTIDE SEQUENCE [LARGE SCALE GENOMIC DNA]</scope>
    <source>
        <strain evidence="4">JCM 19134</strain>
    </source>
</reference>
<dbReference type="EMBL" id="BAABLX010000029">
    <property type="protein sequence ID" value="GAA4952293.1"/>
    <property type="molecule type" value="Genomic_DNA"/>
</dbReference>
<dbReference type="PRINTS" id="PR00081">
    <property type="entry name" value="GDHRDH"/>
</dbReference>
<dbReference type="CDD" id="cd05233">
    <property type="entry name" value="SDR_c"/>
    <property type="match status" value="1"/>
</dbReference>
<dbReference type="Proteomes" id="UP001409585">
    <property type="component" value="Unassembled WGS sequence"/>
</dbReference>
<name>A0AAV3U684_9ALTE</name>
<dbReference type="PANTHER" id="PTHR42760:SF40">
    <property type="entry name" value="3-OXOACYL-[ACYL-CARRIER-PROTEIN] REDUCTASE, CHLOROPLASTIC"/>
    <property type="match status" value="1"/>
</dbReference>
<dbReference type="InterPro" id="IPR036291">
    <property type="entry name" value="NAD(P)-bd_dom_sf"/>
</dbReference>
<dbReference type="SUPFAM" id="SSF51735">
    <property type="entry name" value="NAD(P)-binding Rossmann-fold domains"/>
    <property type="match status" value="1"/>
</dbReference>